<evidence type="ECO:0000313" key="1">
    <source>
        <dbReference type="EMBL" id="KAH3675429.1"/>
    </source>
</evidence>
<organism evidence="1 2">
    <name type="scientific">Wickerhamomyces mucosus</name>
    <dbReference type="NCBI Taxonomy" id="1378264"/>
    <lineage>
        <taxon>Eukaryota</taxon>
        <taxon>Fungi</taxon>
        <taxon>Dikarya</taxon>
        <taxon>Ascomycota</taxon>
        <taxon>Saccharomycotina</taxon>
        <taxon>Saccharomycetes</taxon>
        <taxon>Phaffomycetales</taxon>
        <taxon>Wickerhamomycetaceae</taxon>
        <taxon>Wickerhamomyces</taxon>
    </lineage>
</organism>
<proteinExistence type="predicted"/>
<comment type="caution">
    <text evidence="1">The sequence shown here is derived from an EMBL/GenBank/DDBJ whole genome shotgun (WGS) entry which is preliminary data.</text>
</comment>
<accession>A0A9P8PQ01</accession>
<reference evidence="1" key="2">
    <citation type="submission" date="2021-01" db="EMBL/GenBank/DDBJ databases">
        <authorList>
            <person name="Schikora-Tamarit M.A."/>
        </authorList>
    </citation>
    <scope>NUCLEOTIDE SEQUENCE</scope>
    <source>
        <strain evidence="1">CBS6341</strain>
    </source>
</reference>
<protein>
    <submittedName>
        <fullName evidence="1">Uncharacterized protein</fullName>
    </submittedName>
</protein>
<gene>
    <name evidence="1" type="ORF">WICMUC_002718</name>
</gene>
<sequence length="97" mass="10881">MKSIDNFMNSMQSSSVIYFPEYRNLSYKSINSLFNFLSLAIFLDSKTAMISLKLRLLGGTKPVNKSLSHLNFKTNAVIISSNGINGGKYFEFGEEIP</sequence>
<evidence type="ECO:0000313" key="2">
    <source>
        <dbReference type="Proteomes" id="UP000769528"/>
    </source>
</evidence>
<reference evidence="1" key="1">
    <citation type="journal article" date="2021" name="Open Biol.">
        <title>Shared evolutionary footprints suggest mitochondrial oxidative damage underlies multiple complex I losses in fungi.</title>
        <authorList>
            <person name="Schikora-Tamarit M.A."/>
            <person name="Marcet-Houben M."/>
            <person name="Nosek J."/>
            <person name="Gabaldon T."/>
        </authorList>
    </citation>
    <scope>NUCLEOTIDE SEQUENCE</scope>
    <source>
        <strain evidence="1">CBS6341</strain>
    </source>
</reference>
<dbReference type="AlphaFoldDB" id="A0A9P8PQ01"/>
<keyword evidence="2" id="KW-1185">Reference proteome</keyword>
<name>A0A9P8PQ01_9ASCO</name>
<dbReference type="Proteomes" id="UP000769528">
    <property type="component" value="Unassembled WGS sequence"/>
</dbReference>
<dbReference type="EMBL" id="JAEUBF010000772">
    <property type="protein sequence ID" value="KAH3675429.1"/>
    <property type="molecule type" value="Genomic_DNA"/>
</dbReference>